<dbReference type="SUPFAM" id="SSF51215">
    <property type="entry name" value="Regulatory protein AraC"/>
    <property type="match status" value="1"/>
</dbReference>
<dbReference type="Proteomes" id="UP000619457">
    <property type="component" value="Unassembled WGS sequence"/>
</dbReference>
<dbReference type="RefSeq" id="WP_018473453.1">
    <property type="nucleotide sequence ID" value="NZ_BMWX01000003.1"/>
</dbReference>
<dbReference type="Pfam" id="PF02311">
    <property type="entry name" value="AraC_binding"/>
    <property type="match status" value="1"/>
</dbReference>
<keyword evidence="3" id="KW-0804">Transcription</keyword>
<evidence type="ECO:0000259" key="4">
    <source>
        <dbReference type="PROSITE" id="PS01124"/>
    </source>
</evidence>
<sequence length="270" mass="30800">MLVDTLPSKKKLETHASLKVSRMKPVIKPSRPHKHAGYHELIFLFDGAGSHTIGDQRFEVVPPSGFYLGPDQIHCWDFSRIPSGFVLMFKESALASYMQSQQVLFNLPNQFKIKDQEILLALLEQFYEAYKQGASDGILYAFLNLILVQTQEFGEQPDHAASSFSEQFLNYKALVNEQFKETKNTEAYARQLNISIKQLQKICKTAVNASPTEVLKERMIIEAKNLLLYSNKNVSEIALELNFSDASNFIKFFKTHSNLTPLEFRGKKLV</sequence>
<reference evidence="5" key="2">
    <citation type="submission" date="2020-09" db="EMBL/GenBank/DDBJ databases">
        <authorList>
            <person name="Sun Q."/>
            <person name="Kim S."/>
        </authorList>
    </citation>
    <scope>NUCLEOTIDE SEQUENCE</scope>
    <source>
        <strain evidence="5">KCTC 12368</strain>
    </source>
</reference>
<name>A0A918PW67_9BACT</name>
<evidence type="ECO:0000256" key="1">
    <source>
        <dbReference type="ARBA" id="ARBA00023015"/>
    </source>
</evidence>
<dbReference type="GO" id="GO:0043565">
    <property type="term" value="F:sequence-specific DNA binding"/>
    <property type="evidence" value="ECO:0007669"/>
    <property type="project" value="InterPro"/>
</dbReference>
<dbReference type="Gene3D" id="2.60.120.10">
    <property type="entry name" value="Jelly Rolls"/>
    <property type="match status" value="1"/>
</dbReference>
<dbReference type="InterPro" id="IPR014710">
    <property type="entry name" value="RmlC-like_jellyroll"/>
</dbReference>
<protein>
    <recommendedName>
        <fullName evidence="4">HTH araC/xylS-type domain-containing protein</fullName>
    </recommendedName>
</protein>
<dbReference type="EMBL" id="BMWX01000003">
    <property type="protein sequence ID" value="GGZ24947.1"/>
    <property type="molecule type" value="Genomic_DNA"/>
</dbReference>
<feature type="domain" description="HTH araC/xylS-type" evidence="4">
    <location>
        <begin position="169"/>
        <end position="267"/>
    </location>
</feature>
<dbReference type="InterPro" id="IPR003313">
    <property type="entry name" value="AraC-bd"/>
</dbReference>
<keyword evidence="6" id="KW-1185">Reference proteome</keyword>
<gene>
    <name evidence="5" type="ORF">GCM10007049_16740</name>
</gene>
<keyword evidence="2" id="KW-0238">DNA-binding</keyword>
<dbReference type="PANTHER" id="PTHR43280:SF32">
    <property type="entry name" value="TRANSCRIPTIONAL REGULATORY PROTEIN"/>
    <property type="match status" value="1"/>
</dbReference>
<evidence type="ECO:0000256" key="3">
    <source>
        <dbReference type="ARBA" id="ARBA00023163"/>
    </source>
</evidence>
<dbReference type="GO" id="GO:0003700">
    <property type="term" value="F:DNA-binding transcription factor activity"/>
    <property type="evidence" value="ECO:0007669"/>
    <property type="project" value="InterPro"/>
</dbReference>
<reference evidence="5" key="1">
    <citation type="journal article" date="2014" name="Int. J. Syst. Evol. Microbiol.">
        <title>Complete genome sequence of Corynebacterium casei LMG S-19264T (=DSM 44701T), isolated from a smear-ripened cheese.</title>
        <authorList>
            <consortium name="US DOE Joint Genome Institute (JGI-PGF)"/>
            <person name="Walter F."/>
            <person name="Albersmeier A."/>
            <person name="Kalinowski J."/>
            <person name="Ruckert C."/>
        </authorList>
    </citation>
    <scope>NUCLEOTIDE SEQUENCE</scope>
    <source>
        <strain evidence="5">KCTC 12368</strain>
    </source>
</reference>
<dbReference type="AlphaFoldDB" id="A0A918PW67"/>
<dbReference type="SMART" id="SM00342">
    <property type="entry name" value="HTH_ARAC"/>
    <property type="match status" value="1"/>
</dbReference>
<organism evidence="5 6">
    <name type="scientific">Echinicola pacifica</name>
    <dbReference type="NCBI Taxonomy" id="346377"/>
    <lineage>
        <taxon>Bacteria</taxon>
        <taxon>Pseudomonadati</taxon>
        <taxon>Bacteroidota</taxon>
        <taxon>Cytophagia</taxon>
        <taxon>Cytophagales</taxon>
        <taxon>Cyclobacteriaceae</taxon>
        <taxon>Echinicola</taxon>
    </lineage>
</organism>
<evidence type="ECO:0000313" key="5">
    <source>
        <dbReference type="EMBL" id="GGZ24947.1"/>
    </source>
</evidence>
<evidence type="ECO:0000256" key="2">
    <source>
        <dbReference type="ARBA" id="ARBA00023125"/>
    </source>
</evidence>
<dbReference type="Gene3D" id="1.10.10.60">
    <property type="entry name" value="Homeodomain-like"/>
    <property type="match status" value="1"/>
</dbReference>
<dbReference type="SUPFAM" id="SSF46689">
    <property type="entry name" value="Homeodomain-like"/>
    <property type="match status" value="1"/>
</dbReference>
<accession>A0A918PW67</accession>
<proteinExistence type="predicted"/>
<dbReference type="PANTHER" id="PTHR43280">
    <property type="entry name" value="ARAC-FAMILY TRANSCRIPTIONAL REGULATOR"/>
    <property type="match status" value="1"/>
</dbReference>
<dbReference type="InterPro" id="IPR018060">
    <property type="entry name" value="HTH_AraC"/>
</dbReference>
<dbReference type="PROSITE" id="PS01124">
    <property type="entry name" value="HTH_ARAC_FAMILY_2"/>
    <property type="match status" value="1"/>
</dbReference>
<dbReference type="Pfam" id="PF12833">
    <property type="entry name" value="HTH_18"/>
    <property type="match status" value="1"/>
</dbReference>
<dbReference type="InterPro" id="IPR009057">
    <property type="entry name" value="Homeodomain-like_sf"/>
</dbReference>
<dbReference type="InterPro" id="IPR037923">
    <property type="entry name" value="HTH-like"/>
</dbReference>
<evidence type="ECO:0000313" key="6">
    <source>
        <dbReference type="Proteomes" id="UP000619457"/>
    </source>
</evidence>
<keyword evidence="1" id="KW-0805">Transcription regulation</keyword>
<comment type="caution">
    <text evidence="5">The sequence shown here is derived from an EMBL/GenBank/DDBJ whole genome shotgun (WGS) entry which is preliminary data.</text>
</comment>